<proteinExistence type="predicted"/>
<name>A0A0F9Q936_9ZZZZ</name>
<sequence length="147" mass="17114">MNWTQYQKTTDANARHLAEVRSFTLSGSLLGPGGLEIYERRAIFYLDPVEWNDHPWGKNDDEGAWKAAFQHQWALESRKFGERRFARNGRNPGWESLRRITSGGNFDTWEEAEEERLARIDAFIEQKTEEIKFVRARHPTGDTDPCA</sequence>
<dbReference type="AlphaFoldDB" id="A0A0F9Q936"/>
<dbReference type="EMBL" id="LAZR01005217">
    <property type="protein sequence ID" value="KKN01843.1"/>
    <property type="molecule type" value="Genomic_DNA"/>
</dbReference>
<organism evidence="1">
    <name type="scientific">marine sediment metagenome</name>
    <dbReference type="NCBI Taxonomy" id="412755"/>
    <lineage>
        <taxon>unclassified sequences</taxon>
        <taxon>metagenomes</taxon>
        <taxon>ecological metagenomes</taxon>
    </lineage>
</organism>
<gene>
    <name evidence="1" type="ORF">LCGC14_1123790</name>
</gene>
<reference evidence="1" key="1">
    <citation type="journal article" date="2015" name="Nature">
        <title>Complex archaea that bridge the gap between prokaryotes and eukaryotes.</title>
        <authorList>
            <person name="Spang A."/>
            <person name="Saw J.H."/>
            <person name="Jorgensen S.L."/>
            <person name="Zaremba-Niedzwiedzka K."/>
            <person name="Martijn J."/>
            <person name="Lind A.E."/>
            <person name="van Eijk R."/>
            <person name="Schleper C."/>
            <person name="Guy L."/>
            <person name="Ettema T.J."/>
        </authorList>
    </citation>
    <scope>NUCLEOTIDE SEQUENCE</scope>
</reference>
<protein>
    <submittedName>
        <fullName evidence="1">Uncharacterized protein</fullName>
    </submittedName>
</protein>
<evidence type="ECO:0000313" key="1">
    <source>
        <dbReference type="EMBL" id="KKN01843.1"/>
    </source>
</evidence>
<comment type="caution">
    <text evidence="1">The sequence shown here is derived from an EMBL/GenBank/DDBJ whole genome shotgun (WGS) entry which is preliminary data.</text>
</comment>
<accession>A0A0F9Q936</accession>